<evidence type="ECO:0000256" key="5">
    <source>
        <dbReference type="ARBA" id="ARBA00022801"/>
    </source>
</evidence>
<evidence type="ECO:0000256" key="6">
    <source>
        <dbReference type="ARBA" id="ARBA00022825"/>
    </source>
</evidence>
<feature type="binding site" evidence="8">
    <location>
        <position position="134"/>
    </location>
    <ligand>
        <name>substrate</name>
    </ligand>
</feature>
<feature type="binding site" evidence="8">
    <location>
        <position position="164"/>
    </location>
    <ligand>
        <name>substrate</name>
    </ligand>
</feature>
<keyword evidence="13" id="KW-1185">Reference proteome</keyword>
<dbReference type="SMART" id="SM00228">
    <property type="entry name" value="PDZ"/>
    <property type="match status" value="1"/>
</dbReference>
<feature type="active site" description="Charge relay system" evidence="7">
    <location>
        <position position="238"/>
    </location>
</feature>
<dbReference type="InterPro" id="IPR011782">
    <property type="entry name" value="Pept_S1C_Do"/>
</dbReference>
<keyword evidence="2" id="KW-0645">Protease</keyword>
<gene>
    <name evidence="12" type="ORF">BDI24065_02576</name>
</gene>
<proteinExistence type="inferred from homology"/>
<dbReference type="FunFam" id="2.40.10.10:FF:000001">
    <property type="entry name" value="Periplasmic serine protease DegS"/>
    <property type="match status" value="1"/>
</dbReference>
<feature type="binding site" evidence="8">
    <location>
        <begin position="236"/>
        <end position="238"/>
    </location>
    <ligand>
        <name>substrate</name>
    </ligand>
</feature>
<dbReference type="RefSeq" id="WP_151048133.1">
    <property type="nucleotide sequence ID" value="NZ_CABVPN010000011.1"/>
</dbReference>
<feature type="domain" description="PDZ" evidence="11">
    <location>
        <begin position="308"/>
        <end position="350"/>
    </location>
</feature>
<name>A0A6P2KIS0_9BURK</name>
<evidence type="ECO:0000256" key="3">
    <source>
        <dbReference type="ARBA" id="ARBA00022729"/>
    </source>
</evidence>
<evidence type="ECO:0000256" key="2">
    <source>
        <dbReference type="ARBA" id="ARBA00022670"/>
    </source>
</evidence>
<evidence type="ECO:0000259" key="11">
    <source>
        <dbReference type="PROSITE" id="PS50106"/>
    </source>
</evidence>
<dbReference type="NCBIfam" id="TIGR02037">
    <property type="entry name" value="degP_htrA_DO"/>
    <property type="match status" value="1"/>
</dbReference>
<sequence length="401" mass="42129">MLRRFWLFFAQAVTVLLALMFIVVTLKPQWLQRQGQLGKQLATPIVALREVAPGIGGAPATTSYAEAAQKAMPAVVNVFSSKDGSLPPDPRAKDPLFRYFFGDRNARKQQDEPAANLGSGVIVSPEGYILTNQHVVDGADQIEVALADGRTGTAKVIGSDPETDLAVLKINMTNLPTITLGRSDQSRVGDVVLAIGNPFGVGQTVTMGIISALGRNHLGINTFENFIQTDAPINPGNSGGALVDVNGNLLGINTAIYSRSGGSLGIGFAIPVSTARTVLESIITTGSVTRGWIGVEPQDVTPEIAESFGLQQKSGAIVAGVLQGGPADKAGIKPGDILVSVNGEDITDTTKLLNTVAQIKPGTPTKVHVVRKGKEFDVSVVIGKRPPPPKQTLDEQDSDSE</sequence>
<dbReference type="InterPro" id="IPR001940">
    <property type="entry name" value="Peptidase_S1C"/>
</dbReference>
<keyword evidence="4" id="KW-0677">Repeat</keyword>
<dbReference type="EMBL" id="CABVPN010000011">
    <property type="protein sequence ID" value="VWB55609.1"/>
    <property type="molecule type" value="Genomic_DNA"/>
</dbReference>
<protein>
    <submittedName>
        <fullName evidence="12">2-alkenal reductase</fullName>
    </submittedName>
</protein>
<dbReference type="InterPro" id="IPR036034">
    <property type="entry name" value="PDZ_sf"/>
</dbReference>
<keyword evidence="10" id="KW-0812">Transmembrane</keyword>
<dbReference type="AlphaFoldDB" id="A0A6P2KIS0"/>
<keyword evidence="3" id="KW-0732">Signal</keyword>
<dbReference type="InterPro" id="IPR051201">
    <property type="entry name" value="Chloro_Bact_Ser_Proteases"/>
</dbReference>
<keyword evidence="5" id="KW-0378">Hydrolase</keyword>
<reference evidence="12 13" key="1">
    <citation type="submission" date="2019-09" db="EMBL/GenBank/DDBJ databases">
        <authorList>
            <person name="Depoorter E."/>
        </authorList>
    </citation>
    <scope>NUCLEOTIDE SEQUENCE [LARGE SCALE GENOMIC DNA]</scope>
    <source>
        <strain evidence="12">LMG 24065</strain>
    </source>
</reference>
<dbReference type="Pfam" id="PF13180">
    <property type="entry name" value="PDZ_2"/>
    <property type="match status" value="1"/>
</dbReference>
<evidence type="ECO:0000256" key="10">
    <source>
        <dbReference type="SAM" id="Phobius"/>
    </source>
</evidence>
<evidence type="ECO:0000256" key="7">
    <source>
        <dbReference type="PIRSR" id="PIRSR611782-1"/>
    </source>
</evidence>
<dbReference type="PANTHER" id="PTHR43343:SF3">
    <property type="entry name" value="PROTEASE DO-LIKE 8, CHLOROPLASTIC"/>
    <property type="match status" value="1"/>
</dbReference>
<evidence type="ECO:0000256" key="4">
    <source>
        <dbReference type="ARBA" id="ARBA00022737"/>
    </source>
</evidence>
<dbReference type="GO" id="GO:0004252">
    <property type="term" value="F:serine-type endopeptidase activity"/>
    <property type="evidence" value="ECO:0007669"/>
    <property type="project" value="InterPro"/>
</dbReference>
<dbReference type="PROSITE" id="PS50106">
    <property type="entry name" value="PDZ"/>
    <property type="match status" value="1"/>
</dbReference>
<comment type="similarity">
    <text evidence="1">Belongs to the peptidase S1C family.</text>
</comment>
<feature type="active site" description="Charge relay system" evidence="7">
    <location>
        <position position="164"/>
    </location>
</feature>
<dbReference type="Proteomes" id="UP000494125">
    <property type="component" value="Unassembled WGS sequence"/>
</dbReference>
<evidence type="ECO:0000313" key="12">
    <source>
        <dbReference type="EMBL" id="VWB55609.1"/>
    </source>
</evidence>
<dbReference type="PRINTS" id="PR00834">
    <property type="entry name" value="PROTEASES2C"/>
</dbReference>
<evidence type="ECO:0000256" key="8">
    <source>
        <dbReference type="PIRSR" id="PIRSR611782-2"/>
    </source>
</evidence>
<feature type="active site" description="Charge relay system" evidence="7">
    <location>
        <position position="134"/>
    </location>
</feature>
<evidence type="ECO:0000313" key="13">
    <source>
        <dbReference type="Proteomes" id="UP000494125"/>
    </source>
</evidence>
<dbReference type="Gene3D" id="2.40.10.120">
    <property type="match status" value="1"/>
</dbReference>
<keyword evidence="10" id="KW-1133">Transmembrane helix</keyword>
<organism evidence="12 13">
    <name type="scientific">Burkholderia diffusa</name>
    <dbReference type="NCBI Taxonomy" id="488732"/>
    <lineage>
        <taxon>Bacteria</taxon>
        <taxon>Pseudomonadati</taxon>
        <taxon>Pseudomonadota</taxon>
        <taxon>Betaproteobacteria</taxon>
        <taxon>Burkholderiales</taxon>
        <taxon>Burkholderiaceae</taxon>
        <taxon>Burkholderia</taxon>
        <taxon>Burkholderia cepacia complex</taxon>
    </lineage>
</organism>
<keyword evidence="10" id="KW-0472">Membrane</keyword>
<feature type="region of interest" description="Disordered" evidence="9">
    <location>
        <begin position="382"/>
        <end position="401"/>
    </location>
</feature>
<feature type="transmembrane region" description="Helical" evidence="10">
    <location>
        <begin position="6"/>
        <end position="26"/>
    </location>
</feature>
<evidence type="ECO:0000256" key="9">
    <source>
        <dbReference type="SAM" id="MobiDB-lite"/>
    </source>
</evidence>
<dbReference type="InterPro" id="IPR009003">
    <property type="entry name" value="Peptidase_S1_PA"/>
</dbReference>
<dbReference type="SUPFAM" id="SSF50494">
    <property type="entry name" value="Trypsin-like serine proteases"/>
    <property type="match status" value="1"/>
</dbReference>
<dbReference type="SUPFAM" id="SSF50156">
    <property type="entry name" value="PDZ domain-like"/>
    <property type="match status" value="1"/>
</dbReference>
<dbReference type="Gene3D" id="2.30.42.10">
    <property type="match status" value="1"/>
</dbReference>
<evidence type="ECO:0000256" key="1">
    <source>
        <dbReference type="ARBA" id="ARBA00010541"/>
    </source>
</evidence>
<dbReference type="Pfam" id="PF13365">
    <property type="entry name" value="Trypsin_2"/>
    <property type="match status" value="1"/>
</dbReference>
<dbReference type="PANTHER" id="PTHR43343">
    <property type="entry name" value="PEPTIDASE S12"/>
    <property type="match status" value="1"/>
</dbReference>
<dbReference type="GO" id="GO:0006508">
    <property type="term" value="P:proteolysis"/>
    <property type="evidence" value="ECO:0007669"/>
    <property type="project" value="UniProtKB-KW"/>
</dbReference>
<dbReference type="InterPro" id="IPR001478">
    <property type="entry name" value="PDZ"/>
</dbReference>
<keyword evidence="6" id="KW-0720">Serine protease</keyword>
<dbReference type="CDD" id="cd10839">
    <property type="entry name" value="cpPDZ1_DegP-like"/>
    <property type="match status" value="1"/>
</dbReference>
<accession>A0A6P2KIS0</accession>
<dbReference type="GeneID" id="93027651"/>